<evidence type="ECO:0000313" key="2">
    <source>
        <dbReference type="EMBL" id="QEX23217.1"/>
    </source>
</evidence>
<organism evidence="2 3">
    <name type="scientific">Hypericibacter adhaerens</name>
    <dbReference type="NCBI Taxonomy" id="2602016"/>
    <lineage>
        <taxon>Bacteria</taxon>
        <taxon>Pseudomonadati</taxon>
        <taxon>Pseudomonadota</taxon>
        <taxon>Alphaproteobacteria</taxon>
        <taxon>Rhodospirillales</taxon>
        <taxon>Dongiaceae</taxon>
        <taxon>Hypericibacter</taxon>
    </lineage>
</organism>
<dbReference type="Proteomes" id="UP000325797">
    <property type="component" value="Chromosome"/>
</dbReference>
<dbReference type="EMBL" id="CP042582">
    <property type="protein sequence ID" value="QEX23217.1"/>
    <property type="molecule type" value="Genomic_DNA"/>
</dbReference>
<feature type="transmembrane region" description="Helical" evidence="1">
    <location>
        <begin position="40"/>
        <end position="61"/>
    </location>
</feature>
<protein>
    <submittedName>
        <fullName evidence="2">Uncharacterized protein</fullName>
    </submittedName>
</protein>
<proteinExistence type="predicted"/>
<keyword evidence="3" id="KW-1185">Reference proteome</keyword>
<accession>A0A5J6N159</accession>
<reference evidence="2 3" key="1">
    <citation type="submission" date="2019-08" db="EMBL/GenBank/DDBJ databases">
        <title>Hyperibacter terrae gen. nov., sp. nov. and Hyperibacter viscosus sp. nov., two new members in the family Rhodospirillaceae isolated from the rhizosphere of Hypericum perforatum.</title>
        <authorList>
            <person name="Noviana Z."/>
        </authorList>
    </citation>
    <scope>NUCLEOTIDE SEQUENCE [LARGE SCALE GENOMIC DNA]</scope>
    <source>
        <strain evidence="2 3">R5959</strain>
    </source>
</reference>
<sequence>MDDASRKRAVRTALISGAVSAWLIYDIATASEAPGTALLWLQYGLLALALIGLVGSVVMLARGGAGG</sequence>
<evidence type="ECO:0000313" key="3">
    <source>
        <dbReference type="Proteomes" id="UP000325797"/>
    </source>
</evidence>
<keyword evidence="1" id="KW-0812">Transmembrane</keyword>
<dbReference type="AlphaFoldDB" id="A0A5J6N159"/>
<feature type="transmembrane region" description="Helical" evidence="1">
    <location>
        <begin position="12"/>
        <end position="28"/>
    </location>
</feature>
<keyword evidence="1" id="KW-1133">Transmembrane helix</keyword>
<gene>
    <name evidence="2" type="ORF">FRZ61_31520</name>
</gene>
<evidence type="ECO:0000256" key="1">
    <source>
        <dbReference type="SAM" id="Phobius"/>
    </source>
</evidence>
<name>A0A5J6N159_9PROT</name>
<dbReference type="RefSeq" id="WP_151118632.1">
    <property type="nucleotide sequence ID" value="NZ_CP042582.1"/>
</dbReference>
<dbReference type="KEGG" id="hadh:FRZ61_31520"/>
<keyword evidence="1" id="KW-0472">Membrane</keyword>